<accession>A0A8J6HY31</accession>
<evidence type="ECO:0000259" key="3">
    <source>
        <dbReference type="Pfam" id="PF03816"/>
    </source>
</evidence>
<dbReference type="Proteomes" id="UP000657177">
    <property type="component" value="Unassembled WGS sequence"/>
</dbReference>
<dbReference type="RefSeq" id="WP_181338429.1">
    <property type="nucleotide sequence ID" value="NZ_JAAKDE010000001.1"/>
</dbReference>
<evidence type="ECO:0000313" key="4">
    <source>
        <dbReference type="EMBL" id="MBA2131985.1"/>
    </source>
</evidence>
<keyword evidence="2" id="KW-0812">Transmembrane</keyword>
<dbReference type="InterPro" id="IPR050922">
    <property type="entry name" value="LytR/CpsA/Psr_CW_biosynth"/>
</dbReference>
<evidence type="ECO:0000256" key="1">
    <source>
        <dbReference type="ARBA" id="ARBA00006068"/>
    </source>
</evidence>
<gene>
    <name evidence="4" type="ORF">G5B42_00205</name>
</gene>
<evidence type="ECO:0000313" key="5">
    <source>
        <dbReference type="Proteomes" id="UP000657177"/>
    </source>
</evidence>
<keyword evidence="2" id="KW-0472">Membrane</keyword>
<dbReference type="PANTHER" id="PTHR33392">
    <property type="entry name" value="POLYISOPRENYL-TEICHOIC ACID--PEPTIDOGLYCAN TEICHOIC ACID TRANSFERASE TAGU"/>
    <property type="match status" value="1"/>
</dbReference>
<dbReference type="AlphaFoldDB" id="A0A8J6HY31"/>
<feature type="transmembrane region" description="Helical" evidence="2">
    <location>
        <begin position="13"/>
        <end position="35"/>
    </location>
</feature>
<dbReference type="Pfam" id="PF03816">
    <property type="entry name" value="LytR_cpsA_psr"/>
    <property type="match status" value="1"/>
</dbReference>
<dbReference type="Gene3D" id="3.40.630.190">
    <property type="entry name" value="LCP protein"/>
    <property type="match status" value="1"/>
</dbReference>
<comment type="caution">
    <text evidence="4">The sequence shown here is derived from an EMBL/GenBank/DDBJ whole genome shotgun (WGS) entry which is preliminary data.</text>
</comment>
<keyword evidence="2" id="KW-1133">Transmembrane helix</keyword>
<proteinExistence type="inferred from homology"/>
<dbReference type="InterPro" id="IPR004474">
    <property type="entry name" value="LytR_CpsA_psr"/>
</dbReference>
<reference evidence="4" key="1">
    <citation type="submission" date="2020-06" db="EMBL/GenBank/DDBJ databases">
        <title>Novel chitinolytic bacterium.</title>
        <authorList>
            <person name="Ungkulpasvich U."/>
            <person name="Kosugi A."/>
            <person name="Uke A."/>
        </authorList>
    </citation>
    <scope>NUCLEOTIDE SEQUENCE</scope>
    <source>
        <strain evidence="4">UUS1-1</strain>
    </source>
</reference>
<keyword evidence="5" id="KW-1185">Reference proteome</keyword>
<dbReference type="EMBL" id="JAAKDE010000001">
    <property type="protein sequence ID" value="MBA2131985.1"/>
    <property type="molecule type" value="Genomic_DNA"/>
</dbReference>
<feature type="domain" description="Cell envelope-related transcriptional attenuator" evidence="3">
    <location>
        <begin position="73"/>
        <end position="220"/>
    </location>
</feature>
<dbReference type="NCBIfam" id="TIGR00350">
    <property type="entry name" value="lytR_cpsA_psr"/>
    <property type="match status" value="1"/>
</dbReference>
<dbReference type="PANTHER" id="PTHR33392:SF6">
    <property type="entry name" value="POLYISOPRENYL-TEICHOIC ACID--PEPTIDOGLYCAN TEICHOIC ACID TRANSFERASE TAGU"/>
    <property type="match status" value="1"/>
</dbReference>
<organism evidence="4 5">
    <name type="scientific">Capillibacterium thermochitinicola</name>
    <dbReference type="NCBI Taxonomy" id="2699427"/>
    <lineage>
        <taxon>Bacteria</taxon>
        <taxon>Bacillati</taxon>
        <taxon>Bacillota</taxon>
        <taxon>Capillibacterium</taxon>
    </lineage>
</organism>
<name>A0A8J6HY31_9FIRM</name>
<evidence type="ECO:0000256" key="2">
    <source>
        <dbReference type="SAM" id="Phobius"/>
    </source>
</evidence>
<sequence>MQLFSDPKARPGLAQKLVVTAVAVIFFGQLTLYLTSRRWLNGTEKFLRTPTNILLLGVDAPNYNEQGELERPRTDTMLFLAVRPEQGRAALFSIPRDSLIEIPGVGMERLNMAHVHGGYELTKSLVEKIMEMPVDRYLMVDFQSFGEIVDLVGGVEVTVDKRMLYEDRSAGFRIDLQPGRQKLTGNQALGFVRFRRDALGDITRTRRQQQFLAALAQKLQEKETFLRLLGRLPDLIRIGRDYVQTDLQFSELLGLYLFFKDLDLGENLQTWTLPGEFSGPYWRLHPREIEHMTQAYR</sequence>
<protein>
    <submittedName>
        <fullName evidence="4">LCP family protein</fullName>
    </submittedName>
</protein>
<comment type="similarity">
    <text evidence="1">Belongs to the LytR/CpsA/Psr (LCP) family.</text>
</comment>